<proteinExistence type="inferred from homology"/>
<dbReference type="InterPro" id="IPR029052">
    <property type="entry name" value="Metallo-depent_PP-like"/>
</dbReference>
<evidence type="ECO:0000256" key="1">
    <source>
        <dbReference type="ARBA" id="ARBA00022723"/>
    </source>
</evidence>
<dbReference type="EMBL" id="LDAU01000246">
    <property type="protein sequence ID" value="KRW98435.1"/>
    <property type="molecule type" value="Genomic_DNA"/>
</dbReference>
<protein>
    <recommendedName>
        <fullName evidence="4">Serine/threonine-protein phosphatase</fullName>
        <ecNumber evidence="4">3.1.3.16</ecNumber>
    </recommendedName>
</protein>
<dbReference type="PROSITE" id="PS00125">
    <property type="entry name" value="SER_THR_PHOSPHATASE"/>
    <property type="match status" value="1"/>
</dbReference>
<keyword evidence="2 4" id="KW-0378">Hydrolase</keyword>
<dbReference type="InParanoid" id="A0A0V0Q868"/>
<evidence type="ECO:0000259" key="5">
    <source>
        <dbReference type="PROSITE" id="PS00125"/>
    </source>
</evidence>
<gene>
    <name evidence="6" type="ORF">PPERSA_12392</name>
</gene>
<name>A0A0V0Q868_PSEPJ</name>
<evidence type="ECO:0000256" key="3">
    <source>
        <dbReference type="ARBA" id="ARBA00023211"/>
    </source>
</evidence>
<keyword evidence="7" id="KW-1185">Reference proteome</keyword>
<dbReference type="SMART" id="SM00156">
    <property type="entry name" value="PP2Ac"/>
    <property type="match status" value="1"/>
</dbReference>
<evidence type="ECO:0000313" key="6">
    <source>
        <dbReference type="EMBL" id="KRW98435.1"/>
    </source>
</evidence>
<feature type="domain" description="Serine/threonine specific protein phosphatases" evidence="5">
    <location>
        <begin position="110"/>
        <end position="115"/>
    </location>
</feature>
<evidence type="ECO:0000256" key="4">
    <source>
        <dbReference type="RuleBase" id="RU004273"/>
    </source>
</evidence>
<accession>A0A0V0Q868</accession>
<dbReference type="Gene3D" id="3.60.21.10">
    <property type="match status" value="1"/>
</dbReference>
<sequence>MSFIDKCIETLKNKKSYLDESSLRKVCQMAQQILIHEENVQLVYTPVTLVGDIHGQFYDLLHLFELGGQIQNGNKYVFLGDYVDRGSMGVETMSYLLCLKIKYKDQVTLIRGNHESENITIQYGFYEECSKKYGNSNTAHKLFQQVFQYLPISCLIDGEIFCVHGGLSPEITDIDQIRLIQRNQELPDSGPLADLMWSDPQSTNGFTESSRGAGYFFGPDIVDQFLYQNNLSQIVRAHQLQQEGYRYQFDKKLLSVWSAPNYCNRCKNDASIIEVNEKLEQNVIIFQNSEEQEKVENNYRHILPYFL</sequence>
<comment type="catalytic activity">
    <reaction evidence="4">
        <text>O-phospho-L-threonyl-[protein] + H2O = L-threonyl-[protein] + phosphate</text>
        <dbReference type="Rhea" id="RHEA:47004"/>
        <dbReference type="Rhea" id="RHEA-COMP:11060"/>
        <dbReference type="Rhea" id="RHEA-COMP:11605"/>
        <dbReference type="ChEBI" id="CHEBI:15377"/>
        <dbReference type="ChEBI" id="CHEBI:30013"/>
        <dbReference type="ChEBI" id="CHEBI:43474"/>
        <dbReference type="ChEBI" id="CHEBI:61977"/>
        <dbReference type="EC" id="3.1.3.16"/>
    </reaction>
</comment>
<dbReference type="AlphaFoldDB" id="A0A0V0Q868"/>
<dbReference type="InterPro" id="IPR047129">
    <property type="entry name" value="PPA2-like"/>
</dbReference>
<dbReference type="EC" id="3.1.3.16" evidence="4"/>
<dbReference type="InterPro" id="IPR006186">
    <property type="entry name" value="Ser/Thr-sp_prot-phosphatase"/>
</dbReference>
<evidence type="ECO:0000256" key="2">
    <source>
        <dbReference type="ARBA" id="ARBA00022801"/>
    </source>
</evidence>
<keyword evidence="3" id="KW-0464">Manganese</keyword>
<dbReference type="Proteomes" id="UP000054937">
    <property type="component" value="Unassembled WGS sequence"/>
</dbReference>
<reference evidence="6 7" key="1">
    <citation type="journal article" date="2015" name="Sci. Rep.">
        <title>Genome of the facultative scuticociliatosis pathogen Pseudocohnilembus persalinus provides insight into its virulence through horizontal gene transfer.</title>
        <authorList>
            <person name="Xiong J."/>
            <person name="Wang G."/>
            <person name="Cheng J."/>
            <person name="Tian M."/>
            <person name="Pan X."/>
            <person name="Warren A."/>
            <person name="Jiang C."/>
            <person name="Yuan D."/>
            <person name="Miao W."/>
        </authorList>
    </citation>
    <scope>NUCLEOTIDE SEQUENCE [LARGE SCALE GENOMIC DNA]</scope>
    <source>
        <strain evidence="6">36N120E</strain>
    </source>
</reference>
<dbReference type="PANTHER" id="PTHR45619">
    <property type="entry name" value="SERINE/THREONINE-PROTEIN PHOSPHATASE PP2A-RELATED"/>
    <property type="match status" value="1"/>
</dbReference>
<dbReference type="SUPFAM" id="SSF56300">
    <property type="entry name" value="Metallo-dependent phosphatases"/>
    <property type="match status" value="1"/>
</dbReference>
<dbReference type="OMA" id="SHYDINH"/>
<dbReference type="InterPro" id="IPR004843">
    <property type="entry name" value="Calcineurin-like_PHP"/>
</dbReference>
<dbReference type="Pfam" id="PF00149">
    <property type="entry name" value="Metallophos"/>
    <property type="match status" value="1"/>
</dbReference>
<dbReference type="OrthoDB" id="1930084at2759"/>
<dbReference type="PRINTS" id="PR00114">
    <property type="entry name" value="STPHPHTASE"/>
</dbReference>
<evidence type="ECO:0000313" key="7">
    <source>
        <dbReference type="Proteomes" id="UP000054937"/>
    </source>
</evidence>
<organism evidence="6 7">
    <name type="scientific">Pseudocohnilembus persalinus</name>
    <name type="common">Ciliate</name>
    <dbReference type="NCBI Taxonomy" id="266149"/>
    <lineage>
        <taxon>Eukaryota</taxon>
        <taxon>Sar</taxon>
        <taxon>Alveolata</taxon>
        <taxon>Ciliophora</taxon>
        <taxon>Intramacronucleata</taxon>
        <taxon>Oligohymenophorea</taxon>
        <taxon>Scuticociliatia</taxon>
        <taxon>Philasterida</taxon>
        <taxon>Pseudocohnilembidae</taxon>
        <taxon>Pseudocohnilembus</taxon>
    </lineage>
</organism>
<comment type="caution">
    <text evidence="6">The sequence shown here is derived from an EMBL/GenBank/DDBJ whole genome shotgun (WGS) entry which is preliminary data.</text>
</comment>
<keyword evidence="1" id="KW-0479">Metal-binding</keyword>
<comment type="similarity">
    <text evidence="4">Belongs to the PPP phosphatase family.</text>
</comment>
<dbReference type="GO" id="GO:0046872">
    <property type="term" value="F:metal ion binding"/>
    <property type="evidence" value="ECO:0007669"/>
    <property type="project" value="UniProtKB-KW"/>
</dbReference>
<dbReference type="GO" id="GO:0004722">
    <property type="term" value="F:protein serine/threonine phosphatase activity"/>
    <property type="evidence" value="ECO:0007669"/>
    <property type="project" value="UniProtKB-EC"/>
</dbReference>